<keyword evidence="2" id="KW-0813">Transport</keyword>
<feature type="transmembrane region" description="Helical" evidence="6">
    <location>
        <begin position="207"/>
        <end position="231"/>
    </location>
</feature>
<feature type="transmembrane region" description="Helical" evidence="6">
    <location>
        <begin position="101"/>
        <end position="124"/>
    </location>
</feature>
<dbReference type="CDD" id="cd17489">
    <property type="entry name" value="MFS_YfcJ_like"/>
    <property type="match status" value="1"/>
</dbReference>
<keyword evidence="9" id="KW-1185">Reference proteome</keyword>
<dbReference type="Proteomes" id="UP000094580">
    <property type="component" value="Unassembled WGS sequence"/>
</dbReference>
<feature type="transmembrane region" description="Helical" evidence="6">
    <location>
        <begin position="12"/>
        <end position="35"/>
    </location>
</feature>
<evidence type="ECO:0000256" key="2">
    <source>
        <dbReference type="ARBA" id="ARBA00022448"/>
    </source>
</evidence>
<evidence type="ECO:0000256" key="3">
    <source>
        <dbReference type="ARBA" id="ARBA00022692"/>
    </source>
</evidence>
<dbReference type="InterPro" id="IPR036259">
    <property type="entry name" value="MFS_trans_sf"/>
</dbReference>
<keyword evidence="3 6" id="KW-0812">Transmembrane</keyword>
<feature type="transmembrane region" description="Helical" evidence="6">
    <location>
        <begin position="47"/>
        <end position="65"/>
    </location>
</feature>
<evidence type="ECO:0000313" key="9">
    <source>
        <dbReference type="Proteomes" id="UP000094580"/>
    </source>
</evidence>
<evidence type="ECO:0000256" key="1">
    <source>
        <dbReference type="ARBA" id="ARBA00004651"/>
    </source>
</evidence>
<comment type="caution">
    <text evidence="8">The sequence shown here is derived from an EMBL/GenBank/DDBJ whole genome shotgun (WGS) entry which is preliminary data.</text>
</comment>
<protein>
    <submittedName>
        <fullName evidence="8">Multidrug MFS transporter</fullName>
    </submittedName>
</protein>
<evidence type="ECO:0000256" key="6">
    <source>
        <dbReference type="SAM" id="Phobius"/>
    </source>
</evidence>
<feature type="domain" description="Major facilitator superfamily (MFS) profile" evidence="7">
    <location>
        <begin position="10"/>
        <end position="382"/>
    </location>
</feature>
<dbReference type="EMBL" id="MDKC01000035">
    <property type="protein sequence ID" value="ODG90182.1"/>
    <property type="molecule type" value="Genomic_DNA"/>
</dbReference>
<feature type="transmembrane region" description="Helical" evidence="6">
    <location>
        <begin position="237"/>
        <end position="258"/>
    </location>
</feature>
<dbReference type="RefSeq" id="WP_025568497.1">
    <property type="nucleotide sequence ID" value="NZ_MDKC01000035.1"/>
</dbReference>
<gene>
    <name evidence="8" type="ORF">BED47_12660</name>
</gene>
<keyword evidence="5 6" id="KW-0472">Membrane</keyword>
<evidence type="ECO:0000256" key="4">
    <source>
        <dbReference type="ARBA" id="ARBA00022989"/>
    </source>
</evidence>
<feature type="transmembrane region" description="Helical" evidence="6">
    <location>
        <begin position="359"/>
        <end position="378"/>
    </location>
</feature>
<dbReference type="PROSITE" id="PS50850">
    <property type="entry name" value="MFS"/>
    <property type="match status" value="1"/>
</dbReference>
<dbReference type="PANTHER" id="PTHR23531">
    <property type="entry name" value="QUINOLENE RESISTANCE PROTEIN NORA"/>
    <property type="match status" value="1"/>
</dbReference>
<dbReference type="Gene3D" id="1.20.1250.20">
    <property type="entry name" value="MFS general substrate transporter like domains"/>
    <property type="match status" value="1"/>
</dbReference>
<feature type="transmembrane region" description="Helical" evidence="6">
    <location>
        <begin position="136"/>
        <end position="155"/>
    </location>
</feature>
<comment type="subcellular location">
    <subcellularLocation>
        <location evidence="1">Cell membrane</location>
        <topology evidence="1">Multi-pass membrane protein</topology>
    </subcellularLocation>
</comment>
<accession>A0ABX2ZKE9</accession>
<dbReference type="InterPro" id="IPR052714">
    <property type="entry name" value="MFS_Exporter"/>
</dbReference>
<feature type="transmembrane region" description="Helical" evidence="6">
    <location>
        <begin position="270"/>
        <end position="288"/>
    </location>
</feature>
<evidence type="ECO:0000259" key="7">
    <source>
        <dbReference type="PROSITE" id="PS50850"/>
    </source>
</evidence>
<feature type="transmembrane region" description="Helical" evidence="6">
    <location>
        <begin position="330"/>
        <end position="353"/>
    </location>
</feature>
<evidence type="ECO:0000313" key="8">
    <source>
        <dbReference type="EMBL" id="ODG90182.1"/>
    </source>
</evidence>
<proteinExistence type="predicted"/>
<feature type="transmembrane region" description="Helical" evidence="6">
    <location>
        <begin position="161"/>
        <end position="186"/>
    </location>
</feature>
<keyword evidence="4 6" id="KW-1133">Transmembrane helix</keyword>
<organism evidence="8 9">
    <name type="scientific">Gottfriedia luciferensis</name>
    <dbReference type="NCBI Taxonomy" id="178774"/>
    <lineage>
        <taxon>Bacteria</taxon>
        <taxon>Bacillati</taxon>
        <taxon>Bacillota</taxon>
        <taxon>Bacilli</taxon>
        <taxon>Bacillales</taxon>
        <taxon>Bacillaceae</taxon>
        <taxon>Gottfriedia</taxon>
    </lineage>
</organism>
<dbReference type="SUPFAM" id="SSF103473">
    <property type="entry name" value="MFS general substrate transporter"/>
    <property type="match status" value="1"/>
</dbReference>
<feature type="transmembrane region" description="Helical" evidence="6">
    <location>
        <begin position="294"/>
        <end position="318"/>
    </location>
</feature>
<name>A0ABX2ZKE9_9BACI</name>
<evidence type="ECO:0000256" key="5">
    <source>
        <dbReference type="ARBA" id="ARBA00023136"/>
    </source>
</evidence>
<dbReference type="InterPro" id="IPR011701">
    <property type="entry name" value="MFS"/>
</dbReference>
<dbReference type="InterPro" id="IPR020846">
    <property type="entry name" value="MFS_dom"/>
</dbReference>
<dbReference type="Pfam" id="PF07690">
    <property type="entry name" value="MFS_1"/>
    <property type="match status" value="1"/>
</dbReference>
<feature type="transmembrane region" description="Helical" evidence="6">
    <location>
        <begin position="77"/>
        <end position="95"/>
    </location>
</feature>
<dbReference type="PANTHER" id="PTHR23531:SF2">
    <property type="entry name" value="PERMEASE"/>
    <property type="match status" value="1"/>
</dbReference>
<reference evidence="8 9" key="1">
    <citation type="submission" date="2016-07" db="EMBL/GenBank/DDBJ databases">
        <authorList>
            <person name="Townsley L."/>
            <person name="Shank E.A."/>
        </authorList>
    </citation>
    <scope>NUCLEOTIDE SEQUENCE [LARGE SCALE GENOMIC DNA]</scope>
    <source>
        <strain evidence="8 9">CH01</strain>
    </source>
</reference>
<sequence>MKNERLWTKDFLSVSLSGFFVFLVFYTLMATLPIFVIDNLGQEDSKVGLVVTSFLIASVAIRPFAGIWLDTIGRRKILIISLVFFTLTTFLYPFINNFALLLLLRFAQGIAFGLGTTATGTIVAEIVPISRRGEGMSYYSSSMILAMVFGPYLGINLMNHFTFHILFFVCGFFAIISLIFGLFIAIPKQTLKAKTRIKPSQLIERSALPISITSAIISFGYSGIISFITLYAKKLGFVDVASFFFIVYAVFILGSRPFTGKLFDRKGANIIVYPGIILFTIGLVVLSFSTVPTIFLFSAALIGLGYGSIVPSFQTLAINTAAPAKKGMATATFFMFFDVGMGIGSYVLGVVSAKTSFHIMYVITAIAVLSTTVIYYLLHDRKQRKAIDLENAAA</sequence>